<dbReference type="AlphaFoldDB" id="A0AB32ZYF0"/>
<proteinExistence type="predicted"/>
<dbReference type="EMBL" id="CP003844">
    <property type="protein sequence ID" value="AFT74459.1"/>
    <property type="molecule type" value="Genomic_DNA"/>
</dbReference>
<name>A0AB32ZYF0_ALTME</name>
<dbReference type="RefSeq" id="WP_014976434.1">
    <property type="nucleotide sequence ID" value="NC_018678.1"/>
</dbReference>
<dbReference type="KEGG" id="amg:AMEC673_08825"/>
<gene>
    <name evidence="1" type="ordered locus">AMEC673_08825</name>
</gene>
<evidence type="ECO:0000313" key="2">
    <source>
        <dbReference type="Proteomes" id="UP000006296"/>
    </source>
</evidence>
<evidence type="ECO:0000313" key="1">
    <source>
        <dbReference type="EMBL" id="AFT74459.1"/>
    </source>
</evidence>
<reference evidence="2" key="1">
    <citation type="journal article" date="2012" name="Sci. Rep.">
        <title>Genomes of surface isolates of Alteromonas macleodii: the life of a widespread marine opportunistic copiotroph.</title>
        <authorList>
            <person name="Lopez-Perez M."/>
            <person name="Gonzaga A."/>
            <person name="Martin-Cuadrado A.B."/>
            <person name="Onyshchenko O."/>
            <person name="Ghavidel A."/>
            <person name="Ghai R."/>
            <person name="Rodriguez-Valera F."/>
        </authorList>
    </citation>
    <scope>NUCLEOTIDE SEQUENCE [LARGE SCALE GENOMIC DNA]</scope>
    <source>
        <strain evidence="2">English Channel 673</strain>
    </source>
</reference>
<accession>A0AB32ZYF0</accession>
<dbReference type="Proteomes" id="UP000006296">
    <property type="component" value="Chromosome"/>
</dbReference>
<organism evidence="1 2">
    <name type="scientific">Alteromonas macleodii (strain English Channel 673)</name>
    <dbReference type="NCBI Taxonomy" id="1004788"/>
    <lineage>
        <taxon>Bacteria</taxon>
        <taxon>Pseudomonadati</taxon>
        <taxon>Pseudomonadota</taxon>
        <taxon>Gammaproteobacteria</taxon>
        <taxon>Alteromonadales</taxon>
        <taxon>Alteromonadaceae</taxon>
        <taxon>Alteromonas/Salinimonas group</taxon>
        <taxon>Alteromonas</taxon>
    </lineage>
</organism>
<protein>
    <submittedName>
        <fullName evidence="1">Uncharacterized protein</fullName>
    </submittedName>
</protein>
<sequence length="96" mass="11285">MQELGLSSHLGELNKVMRSDERYEVLEENWPIVEWFIETEDLYLWNQNVCLGLDVKAVRDDAFMSGREFTSQQYKGLRIMGRTFADEITKICTMSK</sequence>